<dbReference type="SUPFAM" id="SSF51735">
    <property type="entry name" value="NAD(P)-binding Rossmann-fold domains"/>
    <property type="match status" value="1"/>
</dbReference>
<dbReference type="PRINTS" id="PR00080">
    <property type="entry name" value="SDRFAMILY"/>
</dbReference>
<dbReference type="InterPro" id="IPR036291">
    <property type="entry name" value="NAD(P)-bd_dom_sf"/>
</dbReference>
<comment type="caution">
    <text evidence="4">The sequence shown here is derived from an EMBL/GenBank/DDBJ whole genome shotgun (WGS) entry which is preliminary data.</text>
</comment>
<accession>A0A420WQL7</accession>
<evidence type="ECO:0000256" key="1">
    <source>
        <dbReference type="ARBA" id="ARBA00006484"/>
    </source>
</evidence>
<evidence type="ECO:0000256" key="2">
    <source>
        <dbReference type="ARBA" id="ARBA00023002"/>
    </source>
</evidence>
<dbReference type="PANTHER" id="PTHR44196">
    <property type="entry name" value="DEHYDROGENASE/REDUCTASE SDR FAMILY MEMBER 7B"/>
    <property type="match status" value="1"/>
</dbReference>
<organism evidence="4 5">
    <name type="scientific">Oceanibaculum indicum</name>
    <dbReference type="NCBI Taxonomy" id="526216"/>
    <lineage>
        <taxon>Bacteria</taxon>
        <taxon>Pseudomonadati</taxon>
        <taxon>Pseudomonadota</taxon>
        <taxon>Alphaproteobacteria</taxon>
        <taxon>Rhodospirillales</taxon>
        <taxon>Oceanibaculaceae</taxon>
        <taxon>Oceanibaculum</taxon>
    </lineage>
</organism>
<evidence type="ECO:0000313" key="5">
    <source>
        <dbReference type="Proteomes" id="UP000277424"/>
    </source>
</evidence>
<gene>
    <name evidence="4" type="ORF">BCL74_1075</name>
</gene>
<dbReference type="Pfam" id="PF00106">
    <property type="entry name" value="adh_short"/>
    <property type="match status" value="1"/>
</dbReference>
<comment type="similarity">
    <text evidence="1 3">Belongs to the short-chain dehydrogenases/reductases (SDR) family.</text>
</comment>
<evidence type="ECO:0000313" key="4">
    <source>
        <dbReference type="EMBL" id="RKQ73289.1"/>
    </source>
</evidence>
<dbReference type="PANTHER" id="PTHR44196:SF1">
    <property type="entry name" value="DEHYDROGENASE_REDUCTASE SDR FAMILY MEMBER 7B"/>
    <property type="match status" value="1"/>
</dbReference>
<dbReference type="Proteomes" id="UP000277424">
    <property type="component" value="Unassembled WGS sequence"/>
</dbReference>
<keyword evidence="2" id="KW-0560">Oxidoreductase</keyword>
<reference evidence="4 5" key="1">
    <citation type="submission" date="2018-10" db="EMBL/GenBank/DDBJ databases">
        <title>Comparative analysis of microorganisms from saline springs in Andes Mountain Range, Colombia.</title>
        <authorList>
            <person name="Rubin E."/>
        </authorList>
    </citation>
    <scope>NUCLEOTIDE SEQUENCE [LARGE SCALE GENOMIC DNA]</scope>
    <source>
        <strain evidence="4 5">USBA 36</strain>
    </source>
</reference>
<proteinExistence type="inferred from homology"/>
<dbReference type="EMBL" id="RBIG01000001">
    <property type="protein sequence ID" value="RKQ73289.1"/>
    <property type="molecule type" value="Genomic_DNA"/>
</dbReference>
<dbReference type="RefSeq" id="WP_121218093.1">
    <property type="nucleotide sequence ID" value="NZ_RBIG01000001.1"/>
</dbReference>
<protein>
    <submittedName>
        <fullName evidence="4">Short-subunit dehydrogenase</fullName>
    </submittedName>
</protein>
<sequence length="255" mass="27851">MNNAKPDSRLVWITGASYGLGREVALQLARRGDRVAVSARSADKLKGLAGEVPEGLILPYELDVTDGKVTAETVARIEAEHGPIDIALLNAGTHEPVSADDFKAEKLRKLVELNLMGTANCLEPLLATFRNRRRGQIAIVASVAGYRGLPTSAAYGATKAGLINMAESLKPECDRLGVKMQIVNPGFVRTPLTDRNPFPMPFLMEPEDAAAALIRGLDGDGFEITFPKRFTYLLKILRCLPYALYFPMIRRATKQ</sequence>
<name>A0A420WQL7_9PROT</name>
<dbReference type="GO" id="GO:0016020">
    <property type="term" value="C:membrane"/>
    <property type="evidence" value="ECO:0007669"/>
    <property type="project" value="TreeGrafter"/>
</dbReference>
<dbReference type="GO" id="GO:0016491">
    <property type="term" value="F:oxidoreductase activity"/>
    <property type="evidence" value="ECO:0007669"/>
    <property type="project" value="UniProtKB-KW"/>
</dbReference>
<dbReference type="Gene3D" id="3.40.50.720">
    <property type="entry name" value="NAD(P)-binding Rossmann-like Domain"/>
    <property type="match status" value="1"/>
</dbReference>
<dbReference type="AlphaFoldDB" id="A0A420WQL7"/>
<dbReference type="OrthoDB" id="335726at2"/>
<evidence type="ECO:0000256" key="3">
    <source>
        <dbReference type="RuleBase" id="RU000363"/>
    </source>
</evidence>
<dbReference type="PRINTS" id="PR00081">
    <property type="entry name" value="GDHRDH"/>
</dbReference>
<dbReference type="InterPro" id="IPR002347">
    <property type="entry name" value="SDR_fam"/>
</dbReference>